<name>A0A1F5G607_9BACT</name>
<feature type="transmembrane region" description="Helical" evidence="1">
    <location>
        <begin position="6"/>
        <end position="28"/>
    </location>
</feature>
<reference evidence="2 3" key="1">
    <citation type="journal article" date="2016" name="Nat. Commun.">
        <title>Thousands of microbial genomes shed light on interconnected biogeochemical processes in an aquifer system.</title>
        <authorList>
            <person name="Anantharaman K."/>
            <person name="Brown C.T."/>
            <person name="Hug L.A."/>
            <person name="Sharon I."/>
            <person name="Castelle C.J."/>
            <person name="Probst A.J."/>
            <person name="Thomas B.C."/>
            <person name="Singh A."/>
            <person name="Wilkins M.J."/>
            <person name="Karaoz U."/>
            <person name="Brodie E.L."/>
            <person name="Williams K.H."/>
            <person name="Hubbard S.S."/>
            <person name="Banfield J.F."/>
        </authorList>
    </citation>
    <scope>NUCLEOTIDE SEQUENCE [LARGE SCALE GENOMIC DNA]</scope>
</reference>
<evidence type="ECO:0008006" key="4">
    <source>
        <dbReference type="Google" id="ProtNLM"/>
    </source>
</evidence>
<dbReference type="AlphaFoldDB" id="A0A1F5G607"/>
<dbReference type="Proteomes" id="UP000178577">
    <property type="component" value="Unassembled WGS sequence"/>
</dbReference>
<proteinExistence type="predicted"/>
<feature type="transmembrane region" description="Helical" evidence="1">
    <location>
        <begin position="99"/>
        <end position="132"/>
    </location>
</feature>
<protein>
    <recommendedName>
        <fullName evidence="4">DUF2029 domain-containing protein</fullName>
    </recommendedName>
</protein>
<dbReference type="EMBL" id="MFAY01000061">
    <property type="protein sequence ID" value="OGD87320.1"/>
    <property type="molecule type" value="Genomic_DNA"/>
</dbReference>
<keyword evidence="1" id="KW-1133">Transmembrane helix</keyword>
<organism evidence="2 3">
    <name type="scientific">Candidatus Curtissbacteria bacterium RIFCSPHIGHO2_01_FULL_40_12</name>
    <dbReference type="NCBI Taxonomy" id="1797710"/>
    <lineage>
        <taxon>Bacteria</taxon>
        <taxon>Candidatus Curtissiibacteriota</taxon>
    </lineage>
</organism>
<feature type="transmembrane region" description="Helical" evidence="1">
    <location>
        <begin position="253"/>
        <end position="271"/>
    </location>
</feature>
<feature type="transmembrane region" description="Helical" evidence="1">
    <location>
        <begin position="291"/>
        <end position="308"/>
    </location>
</feature>
<feature type="transmembrane region" description="Helical" evidence="1">
    <location>
        <begin position="173"/>
        <end position="192"/>
    </location>
</feature>
<keyword evidence="1" id="KW-0812">Transmembrane</keyword>
<evidence type="ECO:0000313" key="3">
    <source>
        <dbReference type="Proteomes" id="UP000178577"/>
    </source>
</evidence>
<feature type="transmembrane region" description="Helical" evidence="1">
    <location>
        <begin position="66"/>
        <end position="87"/>
    </location>
</feature>
<evidence type="ECO:0000256" key="1">
    <source>
        <dbReference type="SAM" id="Phobius"/>
    </source>
</evidence>
<gene>
    <name evidence="2" type="ORF">A2693_03245</name>
</gene>
<accession>A0A1F5G607</accession>
<sequence>MKKYFLLGLLIKFLFVVFTFHLDTLFIWERPAHFIQNLHTISSYYGPLTYITFGMLSPIYFLSQNIGYWILKIPYLFVDIYILYLLLKMSPKAIHKKVLVFWWLNPIVIFSTYAMGQLDIILSLCVVLSVYVAKRHHVFSILSLGAGVAYKTMTLPLLISSSLILEKNLVKRIEMIAIGISVPLLLGILFWLPSHQNISNTYFPTGIIFYPKLSMTPDAIWEYSSLFIGIIGFFAVQYLLIKKKIDISNFAHVLFVSLAFVIIALPIYSVFRYTILMPLLVLVSLKVKKALVLALILILLPLGYLYIWPLEWGLIAHIYPQAKNLPALREWVSLVVNYENAAFLFRVIADSLIFYLAIISLKKTFHHKTLSNQISGNHI</sequence>
<keyword evidence="1" id="KW-0472">Membrane</keyword>
<feature type="transmembrane region" description="Helical" evidence="1">
    <location>
        <begin position="138"/>
        <end position="161"/>
    </location>
</feature>
<comment type="caution">
    <text evidence="2">The sequence shown here is derived from an EMBL/GenBank/DDBJ whole genome shotgun (WGS) entry which is preliminary data.</text>
</comment>
<feature type="transmembrane region" description="Helical" evidence="1">
    <location>
        <begin position="220"/>
        <end position="241"/>
    </location>
</feature>
<evidence type="ECO:0000313" key="2">
    <source>
        <dbReference type="EMBL" id="OGD87320.1"/>
    </source>
</evidence>